<evidence type="ECO:0000313" key="3">
    <source>
        <dbReference type="Proteomes" id="UP000479000"/>
    </source>
</evidence>
<accession>A0A6H5GG80</accession>
<name>A0A6H5GG80_9HEMI</name>
<proteinExistence type="predicted"/>
<dbReference type="OrthoDB" id="37597at2759"/>
<sequence>MDAGYSWDLKDEDAYEIARRAIYTATYRDAASGGLIRGIGQGTMEGTGRRIGEVAQERGLPRSSGQSGTRNESVHPSARLTPGTQGRKKE</sequence>
<dbReference type="EMBL" id="CADCXU010012412">
    <property type="protein sequence ID" value="CAB0002487.1"/>
    <property type="molecule type" value="Genomic_DNA"/>
</dbReference>
<feature type="non-terminal residue" evidence="2">
    <location>
        <position position="90"/>
    </location>
</feature>
<dbReference type="Gene3D" id="3.60.20.10">
    <property type="entry name" value="Glutamine Phosphoribosylpyrophosphate, subunit 1, domain 1"/>
    <property type="match status" value="1"/>
</dbReference>
<dbReference type="InterPro" id="IPR029055">
    <property type="entry name" value="Ntn_hydrolases_N"/>
</dbReference>
<keyword evidence="3" id="KW-1185">Reference proteome</keyword>
<feature type="region of interest" description="Disordered" evidence="1">
    <location>
        <begin position="35"/>
        <end position="90"/>
    </location>
</feature>
<feature type="compositionally biased region" description="Basic and acidic residues" evidence="1">
    <location>
        <begin position="47"/>
        <end position="60"/>
    </location>
</feature>
<reference evidence="2 3" key="1">
    <citation type="submission" date="2020-02" db="EMBL/GenBank/DDBJ databases">
        <authorList>
            <person name="Ferguson B K."/>
        </authorList>
    </citation>
    <scope>NUCLEOTIDE SEQUENCE [LARGE SCALE GENOMIC DNA]</scope>
</reference>
<dbReference type="AlphaFoldDB" id="A0A6H5GG80"/>
<evidence type="ECO:0000256" key="1">
    <source>
        <dbReference type="SAM" id="MobiDB-lite"/>
    </source>
</evidence>
<dbReference type="Proteomes" id="UP000479000">
    <property type="component" value="Unassembled WGS sequence"/>
</dbReference>
<evidence type="ECO:0000313" key="2">
    <source>
        <dbReference type="EMBL" id="CAB0002487.1"/>
    </source>
</evidence>
<feature type="compositionally biased region" description="Gly residues" evidence="1">
    <location>
        <begin position="35"/>
        <end position="45"/>
    </location>
</feature>
<organism evidence="2 3">
    <name type="scientific">Nesidiocoris tenuis</name>
    <dbReference type="NCBI Taxonomy" id="355587"/>
    <lineage>
        <taxon>Eukaryota</taxon>
        <taxon>Metazoa</taxon>
        <taxon>Ecdysozoa</taxon>
        <taxon>Arthropoda</taxon>
        <taxon>Hexapoda</taxon>
        <taxon>Insecta</taxon>
        <taxon>Pterygota</taxon>
        <taxon>Neoptera</taxon>
        <taxon>Paraneoptera</taxon>
        <taxon>Hemiptera</taxon>
        <taxon>Heteroptera</taxon>
        <taxon>Panheteroptera</taxon>
        <taxon>Cimicomorpha</taxon>
        <taxon>Miridae</taxon>
        <taxon>Dicyphina</taxon>
        <taxon>Nesidiocoris</taxon>
    </lineage>
</organism>
<protein>
    <submittedName>
        <fullName evidence="2">Uncharacterized protein</fullName>
    </submittedName>
</protein>
<gene>
    <name evidence="2" type="ORF">NTEN_LOCUS8274</name>
</gene>
<dbReference type="SUPFAM" id="SSF56235">
    <property type="entry name" value="N-terminal nucleophile aminohydrolases (Ntn hydrolases)"/>
    <property type="match status" value="1"/>
</dbReference>